<evidence type="ECO:0000259" key="2">
    <source>
        <dbReference type="Pfam" id="PF13193"/>
    </source>
</evidence>
<dbReference type="PROSITE" id="PS00455">
    <property type="entry name" value="AMP_BINDING"/>
    <property type="match status" value="1"/>
</dbReference>
<dbReference type="InterPro" id="IPR045851">
    <property type="entry name" value="AMP-bd_C_sf"/>
</dbReference>
<proteinExistence type="predicted"/>
<reference evidence="3 4" key="1">
    <citation type="submission" date="2017-10" db="EMBL/GenBank/DDBJ databases">
        <title>Sequencing the genomes of 1000 actinobacteria strains.</title>
        <authorList>
            <person name="Klenk H.-P."/>
        </authorList>
    </citation>
    <scope>NUCLEOTIDE SEQUENCE [LARGE SCALE GENOMIC DNA]</scope>
    <source>
        <strain evidence="3 4">DSM 21798</strain>
    </source>
</reference>
<feature type="domain" description="AMP-dependent synthetase/ligase" evidence="1">
    <location>
        <begin position="45"/>
        <end position="231"/>
    </location>
</feature>
<organism evidence="3 4">
    <name type="scientific">Paramicrobacterium agarici</name>
    <dbReference type="NCBI Taxonomy" id="630514"/>
    <lineage>
        <taxon>Bacteria</taxon>
        <taxon>Bacillati</taxon>
        <taxon>Actinomycetota</taxon>
        <taxon>Actinomycetes</taxon>
        <taxon>Micrococcales</taxon>
        <taxon>Microbacteriaceae</taxon>
        <taxon>Paramicrobacterium</taxon>
    </lineage>
</organism>
<dbReference type="EMBL" id="PDJE01000001">
    <property type="protein sequence ID" value="PFG29403.1"/>
    <property type="molecule type" value="Genomic_DNA"/>
</dbReference>
<evidence type="ECO:0000259" key="1">
    <source>
        <dbReference type="Pfam" id="PF00501"/>
    </source>
</evidence>
<dbReference type="GO" id="GO:0016878">
    <property type="term" value="F:acid-thiol ligase activity"/>
    <property type="evidence" value="ECO:0007669"/>
    <property type="project" value="UniProtKB-ARBA"/>
</dbReference>
<keyword evidence="4" id="KW-1185">Reference proteome</keyword>
<dbReference type="Pfam" id="PF13193">
    <property type="entry name" value="AMP-binding_C"/>
    <property type="match status" value="1"/>
</dbReference>
<keyword evidence="3" id="KW-0436">Ligase</keyword>
<comment type="caution">
    <text evidence="3">The sequence shown here is derived from an EMBL/GenBank/DDBJ whole genome shotgun (WGS) entry which is preliminary data.</text>
</comment>
<evidence type="ECO:0000313" key="4">
    <source>
        <dbReference type="Proteomes" id="UP000221369"/>
    </source>
</evidence>
<protein>
    <submittedName>
        <fullName evidence="3">O-succinylbenzoic acid--CoA ligase</fullName>
    </submittedName>
</protein>
<dbReference type="Proteomes" id="UP000221369">
    <property type="component" value="Unassembled WGS sequence"/>
</dbReference>
<dbReference type="PANTHER" id="PTHR43767:SF1">
    <property type="entry name" value="NONRIBOSOMAL PEPTIDE SYNTHASE PES1 (EUROFUNG)-RELATED"/>
    <property type="match status" value="1"/>
</dbReference>
<dbReference type="Gene3D" id="3.40.50.12780">
    <property type="entry name" value="N-terminal domain of ligase-like"/>
    <property type="match status" value="1"/>
</dbReference>
<accession>A0A2A9DS43</accession>
<dbReference type="SUPFAM" id="SSF56801">
    <property type="entry name" value="Acetyl-CoA synthetase-like"/>
    <property type="match status" value="1"/>
</dbReference>
<name>A0A2A9DS43_9MICO</name>
<dbReference type="Pfam" id="PF00501">
    <property type="entry name" value="AMP-binding"/>
    <property type="match status" value="1"/>
</dbReference>
<dbReference type="PANTHER" id="PTHR43767">
    <property type="entry name" value="LONG-CHAIN-FATTY-ACID--COA LIGASE"/>
    <property type="match status" value="1"/>
</dbReference>
<dbReference type="AlphaFoldDB" id="A0A2A9DS43"/>
<dbReference type="RefSeq" id="WP_098405990.1">
    <property type="nucleotide sequence ID" value="NZ_PDJE01000001.1"/>
</dbReference>
<dbReference type="InterPro" id="IPR042099">
    <property type="entry name" value="ANL_N_sf"/>
</dbReference>
<dbReference type="InterPro" id="IPR020845">
    <property type="entry name" value="AMP-binding_CS"/>
</dbReference>
<evidence type="ECO:0000313" key="3">
    <source>
        <dbReference type="EMBL" id="PFG29403.1"/>
    </source>
</evidence>
<dbReference type="InterPro" id="IPR050237">
    <property type="entry name" value="ATP-dep_AMP-bd_enzyme"/>
</dbReference>
<dbReference type="InterPro" id="IPR025110">
    <property type="entry name" value="AMP-bd_C"/>
</dbReference>
<dbReference type="Gene3D" id="3.30.300.30">
    <property type="match status" value="1"/>
</dbReference>
<gene>
    <name evidence="3" type="ORF">ATJ78_0308</name>
</gene>
<dbReference type="InterPro" id="IPR000873">
    <property type="entry name" value="AMP-dep_synth/lig_dom"/>
</dbReference>
<sequence length="390" mass="41104">MTRSIVAVPASDPIEVMTALRGALDRSGPALLPLAAESPHKDAPLAAHHGTELHEVPHATAVVIRTSGSTGEPKNVVLSCDALLASASASESVMGGPGQWLIALPAHYVAGLQVLVRSIAAETTPVVLPPGRFDTAAFIEASKQLTGDLRFTSLVPAQLMRLLETRSGVTALRRFDGILIGGQALPEPVRDRTQLLGLPIFRTYGSSETSGGCVYNGRPLPGVEMNIVDGQVELTGPMLADGYLADDGTIDHRRMEGAFVEREGRHWYRTGDLASIDDGVLTVLGRADNVIVSGGINVNLDRVERIVHTVAGLEDAVVVGADDDRWGQVPVVVTDVAGSRLDVVQDAVATALGKPARPDRIVTVAAIPRLLSGKPDRQAVARVIAERTPT</sequence>
<feature type="domain" description="AMP-binding enzyme C-terminal" evidence="2">
    <location>
        <begin position="303"/>
        <end position="374"/>
    </location>
</feature>